<dbReference type="InterPro" id="IPR021272">
    <property type="entry name" value="DUF2851"/>
</dbReference>
<organism evidence="1 2">
    <name type="scientific">Capnocytophaga canimorsus</name>
    <dbReference type="NCBI Taxonomy" id="28188"/>
    <lineage>
        <taxon>Bacteria</taxon>
        <taxon>Pseudomonadati</taxon>
        <taxon>Bacteroidota</taxon>
        <taxon>Flavobacteriia</taxon>
        <taxon>Flavobacteriales</taxon>
        <taxon>Flavobacteriaceae</taxon>
        <taxon>Capnocytophaga</taxon>
    </lineage>
</organism>
<gene>
    <name evidence="1" type="ORF">CCAN12_780081</name>
</gene>
<reference evidence="1 2" key="1">
    <citation type="submission" date="2015-01" db="EMBL/GenBank/DDBJ databases">
        <authorList>
            <person name="Xiang T."/>
            <person name="Song Y."/>
            <person name="Huang L."/>
            <person name="Wang B."/>
            <person name="Wu P."/>
        </authorList>
    </citation>
    <scope>NUCLEOTIDE SEQUENCE [LARGE SCALE GENOMIC DNA]</scope>
    <source>
        <strain evidence="1 2">Cc12</strain>
    </source>
</reference>
<dbReference type="GeneID" id="69580174"/>
<dbReference type="Proteomes" id="UP000044026">
    <property type="component" value="Unassembled WGS sequence"/>
</dbReference>
<proteinExistence type="predicted"/>
<name>A0A0B7HQZ9_9FLAO</name>
<protein>
    <submittedName>
        <fullName evidence="1">Uncharacterized protein</fullName>
    </submittedName>
</protein>
<dbReference type="Pfam" id="PF11013">
    <property type="entry name" value="DUF2851"/>
    <property type="match status" value="1"/>
</dbReference>
<dbReference type="EMBL" id="CDOE01000076">
    <property type="protein sequence ID" value="CEN40312.1"/>
    <property type="molecule type" value="Genomic_DNA"/>
</dbReference>
<accession>A0A0B7HQZ9</accession>
<sequence length="425" mass="49905">MREEVLHYLWKQKKIAFSGLTTASGESLYIFDFGQYNPNSGPDFLSAKIRIGEQIWIGNVEIHTQSSHWYVHKHENNPAFSNIILHVVWQHDVEIFSSHEQKIPVLELKNQVDESLIRHCEALLSFPKKFINCENDFKQINDSISEDWNTNLFLQRLKEKTQRIEILHKSCNSDWEKLLFLLLLKNFGGIVNGEAFLQMGKTLDFSIIRKEKHYPLHLETLFFGQLQMLSDDVHDTYFLEIKKEYAYLKLKYALNDSVVGVRFSKLRPQGFPTLRLSQLGQLYEKNEGLFSRFIHTKTFDEFKTLLAVIASEYWNNHYTFGKESGKSTKKISQELIRLIWINTLLPLQYYYSQNQGYDISEQLKNRIKELPKEKNHIITAFEKIGAKVTSAFDTQVILQQYNSYCIKNRCLECEIGNKILRNNNP</sequence>
<dbReference type="RefSeq" id="WP_042001616.1">
    <property type="nucleotide sequence ID" value="NZ_CP022382.1"/>
</dbReference>
<evidence type="ECO:0000313" key="2">
    <source>
        <dbReference type="Proteomes" id="UP000044026"/>
    </source>
</evidence>
<dbReference type="AlphaFoldDB" id="A0A0B7HQZ9"/>
<evidence type="ECO:0000313" key="1">
    <source>
        <dbReference type="EMBL" id="CEN40312.1"/>
    </source>
</evidence>